<accession>A0A6J5Z7S5</accession>
<reference evidence="2" key="1">
    <citation type="submission" date="2020-05" db="EMBL/GenBank/DDBJ databases">
        <authorList>
            <person name="Chiriac C."/>
            <person name="Salcher M."/>
            <person name="Ghai R."/>
            <person name="Kavagutti S V."/>
        </authorList>
    </citation>
    <scope>NUCLEOTIDE SEQUENCE</scope>
</reference>
<organism evidence="2">
    <name type="scientific">freshwater metagenome</name>
    <dbReference type="NCBI Taxonomy" id="449393"/>
    <lineage>
        <taxon>unclassified sequences</taxon>
        <taxon>metagenomes</taxon>
        <taxon>ecological metagenomes</taxon>
    </lineage>
</organism>
<proteinExistence type="predicted"/>
<dbReference type="AlphaFoldDB" id="A0A6J5Z7S5"/>
<sequence>MGSLALVVSILILICFFSGPIGYFLTSRIMTSAASHPVASMLRRTLVIINGLLGSIVSSFFLFGTISLFLKTISFFSLVLNIWVIDREFGGNLAGYLRSTLRNRRSRDEDE</sequence>
<gene>
    <name evidence="2" type="ORF">UFOPK3820_00777</name>
</gene>
<dbReference type="EMBL" id="CAESAB010000026">
    <property type="protein sequence ID" value="CAB4338705.1"/>
    <property type="molecule type" value="Genomic_DNA"/>
</dbReference>
<feature type="transmembrane region" description="Helical" evidence="1">
    <location>
        <begin position="46"/>
        <end position="69"/>
    </location>
</feature>
<feature type="transmembrane region" description="Helical" evidence="1">
    <location>
        <begin position="6"/>
        <end position="25"/>
    </location>
</feature>
<protein>
    <submittedName>
        <fullName evidence="2">Unannotated protein</fullName>
    </submittedName>
</protein>
<evidence type="ECO:0000256" key="1">
    <source>
        <dbReference type="SAM" id="Phobius"/>
    </source>
</evidence>
<evidence type="ECO:0000313" key="2">
    <source>
        <dbReference type="EMBL" id="CAB4338705.1"/>
    </source>
</evidence>
<name>A0A6J5Z7S5_9ZZZZ</name>
<keyword evidence="1" id="KW-0472">Membrane</keyword>
<keyword evidence="1" id="KW-0812">Transmembrane</keyword>
<keyword evidence="1" id="KW-1133">Transmembrane helix</keyword>